<keyword evidence="3" id="KW-0378">Hydrolase</keyword>
<dbReference type="EMBL" id="JBBKYA010000003">
    <property type="protein sequence ID" value="MFD3275909.1"/>
    <property type="molecule type" value="Genomic_DNA"/>
</dbReference>
<dbReference type="InterPro" id="IPR024403">
    <property type="entry name" value="DHOase_cat"/>
</dbReference>
<evidence type="ECO:0000256" key="1">
    <source>
        <dbReference type="ARBA" id="ARBA00022975"/>
    </source>
</evidence>
<dbReference type="InterPro" id="IPR050138">
    <property type="entry name" value="DHOase/Allantoinase_Hydrolase"/>
</dbReference>
<sequence length="429" mass="46684">MRILFKSVLVSDSRSSFAGKTMDLLGENGQWIQIASSIEEKADVVIEGNQLHLSPSVIDLRVHNTLPGGEHREDWDSLGKSALKGGVLDMLLLPTGSPVPQQADAIRFISQKSDAISFYPMAPLSLDNKGENFTDLFDLHRAGASWFGHGAGSLQPVDLMSKSLQYLQTLPVTIVSRPDTEALSLYGQIHEGLQSTLLGLKGIPVLSESMSIQRDLDLLRYVRANAFGLAHADFRLHFSCISTAASIDLIQAAKAEGLPVTADVAVHQLVFTEDAIADFDTNKKVFPPFRANSDLEALWKGLAAGTIDAVVSDHHPVEFESKALEFDHADFGTIGLETLLAAFVDVAEKRGLTNCLDYVTSKPAALLGIQLPVIEVGSPIKVVVFERGIHHVYQESDILGRSKNSCFIGVTFSTQISHVIKGDQILYQR</sequence>
<dbReference type="Pfam" id="PF12890">
    <property type="entry name" value="DHOase"/>
    <property type="match status" value="1"/>
</dbReference>
<dbReference type="CDD" id="cd01317">
    <property type="entry name" value="DHOase_IIa"/>
    <property type="match status" value="1"/>
</dbReference>
<dbReference type="EC" id="3.5.2.3" evidence="3"/>
<evidence type="ECO:0000259" key="2">
    <source>
        <dbReference type="Pfam" id="PF12890"/>
    </source>
</evidence>
<evidence type="ECO:0000313" key="4">
    <source>
        <dbReference type="Proteomes" id="UP001598114"/>
    </source>
</evidence>
<dbReference type="Gene3D" id="3.20.20.140">
    <property type="entry name" value="Metal-dependent hydrolases"/>
    <property type="match status" value="1"/>
</dbReference>
<gene>
    <name evidence="3" type="ORF">SKC38_06700</name>
</gene>
<evidence type="ECO:0000313" key="3">
    <source>
        <dbReference type="EMBL" id="MFD3275909.1"/>
    </source>
</evidence>
<dbReference type="InterPro" id="IPR032466">
    <property type="entry name" value="Metal_Hydrolase"/>
</dbReference>
<protein>
    <submittedName>
        <fullName evidence="3">Dihydroorotase</fullName>
        <ecNumber evidence="3">3.5.2.3</ecNumber>
    </submittedName>
</protein>
<keyword evidence="4" id="KW-1185">Reference proteome</keyword>
<comment type="caution">
    <text evidence="3">The sequence shown here is derived from an EMBL/GenBank/DDBJ whole genome shotgun (WGS) entry which is preliminary data.</text>
</comment>
<dbReference type="GO" id="GO:0004151">
    <property type="term" value="F:dihydroorotase activity"/>
    <property type="evidence" value="ECO:0007669"/>
    <property type="project" value="UniProtKB-EC"/>
</dbReference>
<keyword evidence="1" id="KW-0665">Pyrimidine biosynthesis</keyword>
<proteinExistence type="predicted"/>
<dbReference type="Gene3D" id="2.30.40.10">
    <property type="entry name" value="Urease, subunit C, domain 1"/>
    <property type="match status" value="1"/>
</dbReference>
<dbReference type="PANTHER" id="PTHR43668">
    <property type="entry name" value="ALLANTOINASE"/>
    <property type="match status" value="1"/>
</dbReference>
<dbReference type="SUPFAM" id="SSF51338">
    <property type="entry name" value="Composite domain of metallo-dependent hydrolases"/>
    <property type="match status" value="1"/>
</dbReference>
<dbReference type="InterPro" id="IPR011059">
    <property type="entry name" value="Metal-dep_hydrolase_composite"/>
</dbReference>
<organism evidence="3 4">
    <name type="scientific">Aquirufa echingensis</name>
    <dbReference type="NCBI Taxonomy" id="3096516"/>
    <lineage>
        <taxon>Bacteria</taxon>
        <taxon>Pseudomonadati</taxon>
        <taxon>Bacteroidota</taxon>
        <taxon>Cytophagia</taxon>
        <taxon>Cytophagales</taxon>
        <taxon>Flectobacillaceae</taxon>
        <taxon>Aquirufa</taxon>
    </lineage>
</organism>
<dbReference type="SUPFAM" id="SSF51556">
    <property type="entry name" value="Metallo-dependent hydrolases"/>
    <property type="match status" value="1"/>
</dbReference>
<dbReference type="InterPro" id="IPR004722">
    <property type="entry name" value="DHOase"/>
</dbReference>
<name>A0ABW6CYB0_9BACT</name>
<reference evidence="3 4" key="1">
    <citation type="submission" date="2024-03" db="EMBL/GenBank/DDBJ databases">
        <title>Aquirufa genome sequencing.</title>
        <authorList>
            <person name="Pitt A."/>
            <person name="Hahn M.W."/>
        </authorList>
    </citation>
    <scope>NUCLEOTIDE SEQUENCE [LARGE SCALE GENOMIC DNA]</scope>
    <source>
        <strain evidence="3 4">PLAD-142S6K</strain>
    </source>
</reference>
<dbReference type="RefSeq" id="WP_377976251.1">
    <property type="nucleotide sequence ID" value="NZ_JBBKYA010000003.1"/>
</dbReference>
<accession>A0ABW6CYB0</accession>
<dbReference type="Proteomes" id="UP001598114">
    <property type="component" value="Unassembled WGS sequence"/>
</dbReference>
<feature type="domain" description="Dihydroorotase catalytic" evidence="2">
    <location>
        <begin position="54"/>
        <end position="216"/>
    </location>
</feature>
<dbReference type="PANTHER" id="PTHR43668:SF2">
    <property type="entry name" value="ALLANTOINASE"/>
    <property type="match status" value="1"/>
</dbReference>